<comment type="subcellular location">
    <subcellularLocation>
        <location evidence="1">Periplasm</location>
    </subcellularLocation>
</comment>
<evidence type="ECO:0000256" key="4">
    <source>
        <dbReference type="ARBA" id="ARBA00022764"/>
    </source>
</evidence>
<dbReference type="KEGG" id="ace:Acel_1283"/>
<keyword evidence="4" id="KW-0574">Periplasm</keyword>
<dbReference type="PROSITE" id="PS51318">
    <property type="entry name" value="TAT"/>
    <property type="match status" value="1"/>
</dbReference>
<dbReference type="HOGENOM" id="CLU_026974_1_2_11"/>
<dbReference type="InterPro" id="IPR001188">
    <property type="entry name" value="Sperm_putr-bd"/>
</dbReference>
<dbReference type="Pfam" id="PF13416">
    <property type="entry name" value="SBP_bac_8"/>
    <property type="match status" value="1"/>
</dbReference>
<dbReference type="Gene3D" id="3.40.190.10">
    <property type="entry name" value="Periplasmic binding protein-like II"/>
    <property type="match status" value="2"/>
</dbReference>
<evidence type="ECO:0000313" key="5">
    <source>
        <dbReference type="EMBL" id="ABK53055.1"/>
    </source>
</evidence>
<dbReference type="STRING" id="351607.Acel_1283"/>
<dbReference type="CDD" id="cd13590">
    <property type="entry name" value="PBP2_PotD_PotF_like"/>
    <property type="match status" value="1"/>
</dbReference>
<dbReference type="OrthoDB" id="9813777at2"/>
<protein>
    <submittedName>
        <fullName evidence="5">Twin-arginine translocation pathway signal</fullName>
    </submittedName>
</protein>
<dbReference type="Proteomes" id="UP000008221">
    <property type="component" value="Chromosome"/>
</dbReference>
<dbReference type="PANTHER" id="PTHR30222">
    <property type="entry name" value="SPERMIDINE/PUTRESCINE-BINDING PERIPLASMIC PROTEIN"/>
    <property type="match status" value="1"/>
</dbReference>
<dbReference type="InterPro" id="IPR006059">
    <property type="entry name" value="SBP"/>
</dbReference>
<dbReference type="GO" id="GO:0042597">
    <property type="term" value="C:periplasmic space"/>
    <property type="evidence" value="ECO:0007669"/>
    <property type="project" value="UniProtKB-SubCell"/>
</dbReference>
<dbReference type="GO" id="GO:0019808">
    <property type="term" value="F:polyamine binding"/>
    <property type="evidence" value="ECO:0007669"/>
    <property type="project" value="InterPro"/>
</dbReference>
<proteinExistence type="predicted"/>
<dbReference type="EMBL" id="CP000481">
    <property type="protein sequence ID" value="ABK53055.1"/>
    <property type="molecule type" value="Genomic_DNA"/>
</dbReference>
<evidence type="ECO:0000256" key="2">
    <source>
        <dbReference type="ARBA" id="ARBA00022448"/>
    </source>
</evidence>
<evidence type="ECO:0000313" key="6">
    <source>
        <dbReference type="Proteomes" id="UP000008221"/>
    </source>
</evidence>
<dbReference type="AlphaFoldDB" id="A0LUE5"/>
<dbReference type="eggNOG" id="COG0687">
    <property type="taxonomic scope" value="Bacteria"/>
</dbReference>
<dbReference type="GO" id="GO:0015846">
    <property type="term" value="P:polyamine transport"/>
    <property type="evidence" value="ECO:0007669"/>
    <property type="project" value="InterPro"/>
</dbReference>
<dbReference type="InterPro" id="IPR006311">
    <property type="entry name" value="TAT_signal"/>
</dbReference>
<sequence>MTEQRTDPWVSIGGRSVARRDFLRLLGIGSGAALLSACGVKGAAKPAASGSALATEIQDYWKGKKKTGLVNWAQWPLYIDVNSQNKNDHPSVDAFTKATGIKVNYYEVIQDDPSFLAKILPVLQAGQYTGYDVATITNGTSLDRLMQLGYLIPLDHSYLQNFAKYVDPKYRKTSYDPGNVYTVPWQSGFTGIAYDTTKVPKPITSFFDLWDERLKGKVGMFADNEDLPNAVLVAMFGDPQKTGPNEWRQAAAKLKEQRDKGIVRQYYEQDYIKALSNGDIWASQAWSGDVFQALASGASNLKFVIPKEGGVIWTDNLVLLKYAQHPVDALMLMDWYYQPKIAAMVAEYVNYITPVPAARDVILADAKQATGDDQKSLLDVANSPLVFPTEQDYQKVYNYRTLTEDELTVWNSIFEPIYQG</sequence>
<keyword evidence="6" id="KW-1185">Reference proteome</keyword>
<organism evidence="5 6">
    <name type="scientific">Acidothermus cellulolyticus (strain ATCC 43068 / DSM 8971 / 11B)</name>
    <dbReference type="NCBI Taxonomy" id="351607"/>
    <lineage>
        <taxon>Bacteria</taxon>
        <taxon>Bacillati</taxon>
        <taxon>Actinomycetota</taxon>
        <taxon>Actinomycetes</taxon>
        <taxon>Acidothermales</taxon>
        <taxon>Acidothermaceae</taxon>
        <taxon>Acidothermus</taxon>
    </lineage>
</organism>
<evidence type="ECO:0000256" key="3">
    <source>
        <dbReference type="ARBA" id="ARBA00022729"/>
    </source>
</evidence>
<keyword evidence="2" id="KW-0813">Transport</keyword>
<dbReference type="PANTHER" id="PTHR30222:SF17">
    <property type="entry name" value="SPERMIDINE_PUTRESCINE-BINDING PERIPLASMIC PROTEIN"/>
    <property type="match status" value="1"/>
</dbReference>
<dbReference type="PRINTS" id="PR00909">
    <property type="entry name" value="SPERMDNBNDNG"/>
</dbReference>
<accession>A0LUE5</accession>
<gene>
    <name evidence="5" type="ordered locus">Acel_1283</name>
</gene>
<dbReference type="RefSeq" id="WP_011720118.1">
    <property type="nucleotide sequence ID" value="NC_008578.1"/>
</dbReference>
<name>A0LUE5_ACIC1</name>
<keyword evidence="3" id="KW-0732">Signal</keyword>
<evidence type="ECO:0000256" key="1">
    <source>
        <dbReference type="ARBA" id="ARBA00004418"/>
    </source>
</evidence>
<dbReference type="SUPFAM" id="SSF53850">
    <property type="entry name" value="Periplasmic binding protein-like II"/>
    <property type="match status" value="1"/>
</dbReference>
<dbReference type="InParanoid" id="A0LUE5"/>
<reference evidence="5 6" key="1">
    <citation type="journal article" date="2009" name="Genome Res.">
        <title>Complete genome of the cellulolytic thermophile Acidothermus cellulolyticus 11B provides insights into its ecophysiological and evolutionary adaptations.</title>
        <authorList>
            <person name="Barabote R.D."/>
            <person name="Xie G."/>
            <person name="Leu D.H."/>
            <person name="Normand P."/>
            <person name="Necsulea A."/>
            <person name="Daubin V."/>
            <person name="Medigue C."/>
            <person name="Adney W.S."/>
            <person name="Xu X.C."/>
            <person name="Lapidus A."/>
            <person name="Parales R.E."/>
            <person name="Detter C."/>
            <person name="Pujic P."/>
            <person name="Bruce D."/>
            <person name="Lavire C."/>
            <person name="Challacombe J.F."/>
            <person name="Brettin T.S."/>
            <person name="Berry A.M."/>
        </authorList>
    </citation>
    <scope>NUCLEOTIDE SEQUENCE [LARGE SCALE GENOMIC DNA]</scope>
    <source>
        <strain evidence="6">ATCC 43068 / DSM 8971 / 11B</strain>
    </source>
</reference>